<evidence type="ECO:0000313" key="4">
    <source>
        <dbReference type="Proteomes" id="UP001333996"/>
    </source>
</evidence>
<dbReference type="SUPFAM" id="SSF53335">
    <property type="entry name" value="S-adenosyl-L-methionine-dependent methyltransferases"/>
    <property type="match status" value="1"/>
</dbReference>
<evidence type="ECO:0000256" key="1">
    <source>
        <dbReference type="ARBA" id="ARBA00022603"/>
    </source>
</evidence>
<dbReference type="Gene3D" id="3.40.50.150">
    <property type="entry name" value="Vaccinia Virus protein VP39"/>
    <property type="match status" value="1"/>
</dbReference>
<dbReference type="Pfam" id="PF04072">
    <property type="entry name" value="LCM"/>
    <property type="match status" value="1"/>
</dbReference>
<dbReference type="InterPro" id="IPR029063">
    <property type="entry name" value="SAM-dependent_MTases_sf"/>
</dbReference>
<keyword evidence="1 3" id="KW-0489">Methyltransferase</keyword>
<gene>
    <name evidence="3" type="ORF">VXC91_40905</name>
</gene>
<evidence type="ECO:0000256" key="2">
    <source>
        <dbReference type="ARBA" id="ARBA00022679"/>
    </source>
</evidence>
<proteinExistence type="predicted"/>
<keyword evidence="4" id="KW-1185">Reference proteome</keyword>
<dbReference type="PANTHER" id="PTHR43619:SF2">
    <property type="entry name" value="S-ADENOSYL-L-METHIONINE-DEPENDENT METHYLTRANSFERASES SUPERFAMILY PROTEIN"/>
    <property type="match status" value="1"/>
</dbReference>
<dbReference type="PANTHER" id="PTHR43619">
    <property type="entry name" value="S-ADENOSYL-L-METHIONINE-DEPENDENT METHYLTRANSFERASE YKTD-RELATED"/>
    <property type="match status" value="1"/>
</dbReference>
<accession>A0ABU7FVD2</accession>
<dbReference type="GO" id="GO:0032259">
    <property type="term" value="P:methylation"/>
    <property type="evidence" value="ECO:0007669"/>
    <property type="project" value="UniProtKB-KW"/>
</dbReference>
<reference evidence="3" key="1">
    <citation type="submission" date="2024-01" db="EMBL/GenBank/DDBJ databases">
        <title>First draft genome sequence data of TA4-1, the type strain of Gram-positive actinobacterium Streptomyces chiangmaiensis.</title>
        <authorList>
            <person name="Yasawong M."/>
            <person name="Nantapong N."/>
        </authorList>
    </citation>
    <scope>NUCLEOTIDE SEQUENCE</scope>
    <source>
        <strain evidence="3">TA4-1</strain>
    </source>
</reference>
<evidence type="ECO:0000313" key="3">
    <source>
        <dbReference type="EMBL" id="MED7828075.1"/>
    </source>
</evidence>
<sequence>MTELKIPGSIASSGVATAAMRAHEGTRADVLFDDPLARLLVSFEQDVPAEQRGYLADGVKTTSSLTQVMGDYVTVRTYFFDTHLKATAQAGARQIVLLGSGLDARAFRMRVKA</sequence>
<name>A0ABU7FVD2_9ACTN</name>
<comment type="caution">
    <text evidence="3">The sequence shown here is derived from an EMBL/GenBank/DDBJ whole genome shotgun (WGS) entry which is preliminary data.</text>
</comment>
<dbReference type="InterPro" id="IPR007213">
    <property type="entry name" value="Ppm1/Ppm2/Tcmp"/>
</dbReference>
<feature type="non-terminal residue" evidence="3">
    <location>
        <position position="113"/>
    </location>
</feature>
<organism evidence="3 4">
    <name type="scientific">Streptomyces chiangmaiensis</name>
    <dbReference type="NCBI Taxonomy" id="766497"/>
    <lineage>
        <taxon>Bacteria</taxon>
        <taxon>Bacillati</taxon>
        <taxon>Actinomycetota</taxon>
        <taxon>Actinomycetes</taxon>
        <taxon>Kitasatosporales</taxon>
        <taxon>Streptomycetaceae</taxon>
        <taxon>Streptomyces</taxon>
    </lineage>
</organism>
<dbReference type="RefSeq" id="WP_329512437.1">
    <property type="nucleotide sequence ID" value="NZ_JAYWVC010000309.1"/>
</dbReference>
<dbReference type="EMBL" id="JAYWVC010000309">
    <property type="protein sequence ID" value="MED7828075.1"/>
    <property type="molecule type" value="Genomic_DNA"/>
</dbReference>
<dbReference type="Proteomes" id="UP001333996">
    <property type="component" value="Unassembled WGS sequence"/>
</dbReference>
<keyword evidence="2 3" id="KW-0808">Transferase</keyword>
<dbReference type="GO" id="GO:0008168">
    <property type="term" value="F:methyltransferase activity"/>
    <property type="evidence" value="ECO:0007669"/>
    <property type="project" value="UniProtKB-KW"/>
</dbReference>
<dbReference type="EC" id="2.1.1.-" evidence="3"/>
<protein>
    <submittedName>
        <fullName evidence="3">Class I SAM-dependent methyltransferase</fullName>
        <ecNumber evidence="3">2.1.1.-</ecNumber>
    </submittedName>
</protein>